<name>A0A8J2LF38_9HEXA</name>
<comment type="caution">
    <text evidence="1">The sequence shown here is derived from an EMBL/GenBank/DDBJ whole genome shotgun (WGS) entry which is preliminary data.</text>
</comment>
<dbReference type="EMBL" id="CAJVCH010567771">
    <property type="protein sequence ID" value="CAG7832945.1"/>
    <property type="molecule type" value="Genomic_DNA"/>
</dbReference>
<keyword evidence="2" id="KW-1185">Reference proteome</keyword>
<accession>A0A8J2LF38</accession>
<evidence type="ECO:0000313" key="1">
    <source>
        <dbReference type="EMBL" id="CAG7832945.1"/>
    </source>
</evidence>
<sequence>MGKATHPSKKMENPNALFSFHCPKTLQYKCKEVNLKGQLLYSWPYRWEENIDLALAQRLGRDLENWITGVNSSFKIDKKKSEIIKDVAVGSIYYAPKDWIRNADSDDVAYTKLLVFFKTVWLVTILEDCTDINIQKDQIPETFYFALAKICFIIFSFELNSIKEMEALNEFIFINEVNPMAGKHLYLVFDYSVTLKQQFGANKDSVYYFALQFRYCFELGIWGGQPENPDAINLGRQHFCRILSGGFSPLQEILFVLDGIEIPKIIRENVYWKRCWDIAAFLPARTNDIISLEKELGEYEKYQIRPDNIIVIYMDIDNCTFEKALSRAIREHDDALTEFRDTYFHFEKYPNHLYELNDDMKEIFFNTLTRLAEFIACSLQGQVILKRYLKNLEYRIESVSSKAHPTLEKP</sequence>
<reference evidence="1" key="1">
    <citation type="submission" date="2021-06" db="EMBL/GenBank/DDBJ databases">
        <authorList>
            <person name="Hodson N. C."/>
            <person name="Mongue J. A."/>
            <person name="Jaron S. K."/>
        </authorList>
    </citation>
    <scope>NUCLEOTIDE SEQUENCE</scope>
</reference>
<proteinExistence type="predicted"/>
<evidence type="ECO:0000313" key="2">
    <source>
        <dbReference type="Proteomes" id="UP000708208"/>
    </source>
</evidence>
<protein>
    <submittedName>
        <fullName evidence="1">Uncharacterized protein</fullName>
    </submittedName>
</protein>
<dbReference type="Pfam" id="PF19086">
    <property type="entry name" value="Terpene_syn_C_2"/>
    <property type="match status" value="1"/>
</dbReference>
<gene>
    <name evidence="1" type="ORF">AFUS01_LOCUS42599</name>
</gene>
<dbReference type="AlphaFoldDB" id="A0A8J2LF38"/>
<organism evidence="1 2">
    <name type="scientific">Allacma fusca</name>
    <dbReference type="NCBI Taxonomy" id="39272"/>
    <lineage>
        <taxon>Eukaryota</taxon>
        <taxon>Metazoa</taxon>
        <taxon>Ecdysozoa</taxon>
        <taxon>Arthropoda</taxon>
        <taxon>Hexapoda</taxon>
        <taxon>Collembola</taxon>
        <taxon>Symphypleona</taxon>
        <taxon>Sminthuridae</taxon>
        <taxon>Allacma</taxon>
    </lineage>
</organism>
<dbReference type="Proteomes" id="UP000708208">
    <property type="component" value="Unassembled WGS sequence"/>
</dbReference>